<feature type="transmembrane region" description="Helical" evidence="8">
    <location>
        <begin position="143"/>
        <end position="165"/>
    </location>
</feature>
<dbReference type="EMBL" id="LT669772">
    <property type="protein sequence ID" value="SIP56067.1"/>
    <property type="molecule type" value="Genomic_DNA"/>
</dbReference>
<evidence type="ECO:0000256" key="3">
    <source>
        <dbReference type="ARBA" id="ARBA00022448"/>
    </source>
</evidence>
<organism evidence="10">
    <name type="scientific">[Candida] hispaniensis</name>
    <dbReference type="NCBI Taxonomy" id="312227"/>
    <lineage>
        <taxon>Eukaryota</taxon>
        <taxon>Fungi</taxon>
        <taxon>Dikarya</taxon>
        <taxon>Ascomycota</taxon>
        <taxon>Saccharomycotina</taxon>
        <taxon>Dipodascomycetes</taxon>
        <taxon>Dipodascales</taxon>
        <taxon>Dipodascales incertae sedis</taxon>
        <taxon>Candida/Dipodascales clade</taxon>
    </lineage>
</organism>
<sequence length="469" mass="50901">MTAKLQTIFWVAAVVCLGTLQFGYHISELNAPLDILSCSTNPPSPDCIIMSPQQIGLVTAGLSFGGMIAASYAGLAADKWGRKKLTLLSTFFFIVGPLFMANASEIGALLLGRILSGIGSGIAIVVTPLYLSEVAPRHLRGLLGSLCQTSVNIGIVLAQLMGFIFSGLVQWRYVLIVGTFLGIASLITAPSIEESPKWLVARGRSTEALTILERFRDGDRQEAEEDIDNWRVELRNVMIQSDSLLNPVVANSELLGQTNSPSLLDFLTLRTYRKPLIAILIIMCGQQFCGINAIMFYGISVLRQSFPRYSTAINISISVLNVIITIIAAPLIDKRGRKVLLKESVLGMTVGSALVATGMVGGWPLLTAFSTALFVASFAIGLGPIPFLMISEMVEPHCVGVAQSVGMTANWLSTFLVGFLFPTVHHFLGGFTFYMFTATGSLFLYLLERHVPETKDRSSFTQTWESLLT</sequence>
<reference evidence="10" key="1">
    <citation type="submission" date="2016-11" db="EMBL/GenBank/DDBJ databases">
        <title>Characterization of hexose transporters in Yarrowia lipolytica reveals new groups of Sugar Porters involved in yeast growth.</title>
        <authorList>
            <person name="Lazar Z."/>
            <person name="Neuveglise C."/>
            <person name="Rossignol T."/>
            <person name="Devillers H."/>
            <person name="Morin N."/>
            <person name="Robak M."/>
            <person name="Nicaud J.M."/>
            <person name="Crutz-Le Coq A.M."/>
        </authorList>
    </citation>
    <scope>NUCLEOTIDE SEQUENCE</scope>
    <source>
        <strain evidence="10">CBS 9996</strain>
    </source>
</reference>
<evidence type="ECO:0000256" key="4">
    <source>
        <dbReference type="ARBA" id="ARBA00022692"/>
    </source>
</evidence>
<dbReference type="InterPro" id="IPR020846">
    <property type="entry name" value="MFS_dom"/>
</dbReference>
<feature type="transmembrane region" description="Helical" evidence="8">
    <location>
        <begin position="427"/>
        <end position="447"/>
    </location>
</feature>
<dbReference type="GO" id="GO:0015149">
    <property type="term" value="F:hexose transmembrane transporter activity"/>
    <property type="evidence" value="ECO:0007669"/>
    <property type="project" value="TreeGrafter"/>
</dbReference>
<evidence type="ECO:0000256" key="8">
    <source>
        <dbReference type="SAM" id="Phobius"/>
    </source>
</evidence>
<dbReference type="Pfam" id="PF00083">
    <property type="entry name" value="Sugar_tr"/>
    <property type="match status" value="1"/>
</dbReference>
<keyword evidence="5 8" id="KW-1133">Transmembrane helix</keyword>
<dbReference type="AlphaFoldDB" id="A0A1N6MC23"/>
<feature type="transmembrane region" description="Helical" evidence="8">
    <location>
        <begin position="276"/>
        <end position="299"/>
    </location>
</feature>
<dbReference type="PANTHER" id="PTHR23503">
    <property type="entry name" value="SOLUTE CARRIER FAMILY 2"/>
    <property type="match status" value="1"/>
</dbReference>
<comment type="subcellular location">
    <subcellularLocation>
        <location evidence="1">Membrane</location>
        <topology evidence="1">Multi-pass membrane protein</topology>
    </subcellularLocation>
</comment>
<feature type="domain" description="Major facilitator superfamily (MFS) profile" evidence="9">
    <location>
        <begin position="11"/>
        <end position="455"/>
    </location>
</feature>
<protein>
    <submittedName>
        <fullName evidence="10">Putative sugar porter</fullName>
    </submittedName>
</protein>
<name>A0A1N6MC23_9ASCO</name>
<dbReference type="InterPro" id="IPR005828">
    <property type="entry name" value="MFS_sugar_transport-like"/>
</dbReference>
<dbReference type="InterPro" id="IPR005829">
    <property type="entry name" value="Sugar_transporter_CS"/>
</dbReference>
<gene>
    <name evidence="10" type="ORF">OLHI0_E13058g</name>
</gene>
<evidence type="ECO:0000256" key="5">
    <source>
        <dbReference type="ARBA" id="ARBA00022989"/>
    </source>
</evidence>
<keyword evidence="4 8" id="KW-0812">Transmembrane</keyword>
<accession>A0A1N6MC23</accession>
<feature type="transmembrane region" description="Helical" evidence="8">
    <location>
        <begin position="171"/>
        <end position="192"/>
    </location>
</feature>
<dbReference type="PANTHER" id="PTHR23503:SF8">
    <property type="entry name" value="FACILITATED GLUCOSE TRANSPORTER PROTEIN 1"/>
    <property type="match status" value="1"/>
</dbReference>
<dbReference type="InterPro" id="IPR045263">
    <property type="entry name" value="GLUT"/>
</dbReference>
<evidence type="ECO:0000313" key="10">
    <source>
        <dbReference type="EMBL" id="SIP56067.1"/>
    </source>
</evidence>
<comment type="similarity">
    <text evidence="2 7">Belongs to the major facilitator superfamily. Sugar transporter (TC 2.A.1.1) family.</text>
</comment>
<evidence type="ECO:0000259" key="9">
    <source>
        <dbReference type="PROSITE" id="PS50850"/>
    </source>
</evidence>
<dbReference type="InterPro" id="IPR036259">
    <property type="entry name" value="MFS_trans_sf"/>
</dbReference>
<dbReference type="GO" id="GO:0016020">
    <property type="term" value="C:membrane"/>
    <property type="evidence" value="ECO:0007669"/>
    <property type="project" value="UniProtKB-SubCell"/>
</dbReference>
<feature type="transmembrane region" description="Helical" evidence="8">
    <location>
        <begin position="7"/>
        <end position="26"/>
    </location>
</feature>
<dbReference type="PROSITE" id="PS00216">
    <property type="entry name" value="SUGAR_TRANSPORT_1"/>
    <property type="match status" value="1"/>
</dbReference>
<feature type="transmembrane region" description="Helical" evidence="8">
    <location>
        <begin position="110"/>
        <end position="131"/>
    </location>
</feature>
<evidence type="ECO:0000256" key="6">
    <source>
        <dbReference type="ARBA" id="ARBA00023136"/>
    </source>
</evidence>
<dbReference type="SUPFAM" id="SSF103473">
    <property type="entry name" value="MFS general substrate transporter"/>
    <property type="match status" value="1"/>
</dbReference>
<dbReference type="PRINTS" id="PR00171">
    <property type="entry name" value="SUGRTRNSPORT"/>
</dbReference>
<feature type="transmembrane region" description="Helical" evidence="8">
    <location>
        <begin position="398"/>
        <end position="421"/>
    </location>
</feature>
<dbReference type="Gene3D" id="1.20.1250.20">
    <property type="entry name" value="MFS general substrate transporter like domains"/>
    <property type="match status" value="1"/>
</dbReference>
<keyword evidence="3 7" id="KW-0813">Transport</keyword>
<keyword evidence="6 8" id="KW-0472">Membrane</keyword>
<proteinExistence type="inferred from homology"/>
<feature type="transmembrane region" description="Helical" evidence="8">
    <location>
        <begin position="311"/>
        <end position="332"/>
    </location>
</feature>
<evidence type="ECO:0000256" key="2">
    <source>
        <dbReference type="ARBA" id="ARBA00010992"/>
    </source>
</evidence>
<feature type="transmembrane region" description="Helical" evidence="8">
    <location>
        <begin position="372"/>
        <end position="391"/>
    </location>
</feature>
<dbReference type="PROSITE" id="PS50850">
    <property type="entry name" value="MFS"/>
    <property type="match status" value="1"/>
</dbReference>
<feature type="transmembrane region" description="Helical" evidence="8">
    <location>
        <begin position="344"/>
        <end position="366"/>
    </location>
</feature>
<feature type="transmembrane region" description="Helical" evidence="8">
    <location>
        <begin position="85"/>
        <end position="104"/>
    </location>
</feature>
<feature type="transmembrane region" description="Helical" evidence="8">
    <location>
        <begin position="55"/>
        <end position="73"/>
    </location>
</feature>
<dbReference type="PROSITE" id="PS00217">
    <property type="entry name" value="SUGAR_TRANSPORT_2"/>
    <property type="match status" value="1"/>
</dbReference>
<evidence type="ECO:0000256" key="1">
    <source>
        <dbReference type="ARBA" id="ARBA00004141"/>
    </source>
</evidence>
<evidence type="ECO:0000256" key="7">
    <source>
        <dbReference type="RuleBase" id="RU003346"/>
    </source>
</evidence>
<dbReference type="InterPro" id="IPR003663">
    <property type="entry name" value="Sugar/inositol_transpt"/>
</dbReference>
<dbReference type="NCBIfam" id="TIGR00879">
    <property type="entry name" value="SP"/>
    <property type="match status" value="1"/>
</dbReference>